<keyword evidence="1" id="KW-0805">Transcription regulation</keyword>
<reference evidence="5 6" key="1">
    <citation type="submission" date="2018-06" db="EMBL/GenBank/DDBJ databases">
        <authorList>
            <consortium name="Pathogen Informatics"/>
            <person name="Doyle S."/>
        </authorList>
    </citation>
    <scope>NUCLEOTIDE SEQUENCE [LARGE SCALE GENOMIC DNA]</scope>
    <source>
        <strain evidence="5 6">NCTC7688</strain>
    </source>
</reference>
<dbReference type="GO" id="GO:0043565">
    <property type="term" value="F:sequence-specific DNA binding"/>
    <property type="evidence" value="ECO:0007669"/>
    <property type="project" value="InterPro"/>
</dbReference>
<accession>A0A380HI13</accession>
<dbReference type="SUPFAM" id="SSF46689">
    <property type="entry name" value="Homeodomain-like"/>
    <property type="match status" value="2"/>
</dbReference>
<dbReference type="InterPro" id="IPR018060">
    <property type="entry name" value="HTH_AraC"/>
</dbReference>
<dbReference type="PROSITE" id="PS01124">
    <property type="entry name" value="HTH_ARAC_FAMILY_2"/>
    <property type="match status" value="1"/>
</dbReference>
<dbReference type="AlphaFoldDB" id="A0A380HI13"/>
<dbReference type="NCBIfam" id="NF047455">
    <property type="entry name" value="TF_Staph_AryK"/>
    <property type="match status" value="1"/>
</dbReference>
<evidence type="ECO:0000256" key="1">
    <source>
        <dbReference type="ARBA" id="ARBA00023015"/>
    </source>
</evidence>
<dbReference type="EC" id="2.1.1.-" evidence="5"/>
<proteinExistence type="predicted"/>
<keyword evidence="5" id="KW-0808">Transferase</keyword>
<feature type="domain" description="HTH araC/xylS-type" evidence="4">
    <location>
        <begin position="160"/>
        <end position="258"/>
    </location>
</feature>
<dbReference type="SUPFAM" id="SSF51445">
    <property type="entry name" value="(Trans)glycosidases"/>
    <property type="match status" value="1"/>
</dbReference>
<evidence type="ECO:0000256" key="2">
    <source>
        <dbReference type="ARBA" id="ARBA00023125"/>
    </source>
</evidence>
<dbReference type="EMBL" id="UHED01000001">
    <property type="protein sequence ID" value="SUM81963.1"/>
    <property type="molecule type" value="Genomic_DNA"/>
</dbReference>
<dbReference type="PANTHER" id="PTHR43280">
    <property type="entry name" value="ARAC-FAMILY TRANSCRIPTIONAL REGULATOR"/>
    <property type="match status" value="1"/>
</dbReference>
<name>A0A380HI13_STASA</name>
<keyword evidence="5" id="KW-0489">Methyltransferase</keyword>
<dbReference type="InterPro" id="IPR017853">
    <property type="entry name" value="GH"/>
</dbReference>
<gene>
    <name evidence="5" type="primary">adaA</name>
    <name evidence="5" type="ORF">NCTC7688_00459</name>
</gene>
<sequence length="760" mass="89335">MRELYNVEFNKNFNSLTDLEEGLRIVLVLNGMMKVINGDSVTTYQKGEVFLINHRASCRFSTHKDTLYLSIHLTESYLKQYMNDYKDKAFILNKNTLQEVIYQQIVNAVAKIGIVYIRKGEFYRLYIEQQLIDLIFIMMRYLPTTNIQAQMPLVADDRLAYICEYIDKHYTESIKLTEMADMVGLSDAYLSKLFKQKKGVGFNQYVNHVRLEQCKNDLIYTNEPITQIAYKNGFSNSNALLKYFKAETTYTPSNYRLKFQMKEQHIKVDDCPTTTTYQSYLYYLSLLIDQNIGDIVQSPDAQKVIDITLQNDGKSISRYQHVIQVGYLETILTHRVRRQLIEVKTMLGLDHILIKDPIQQGHINHSEIESDEMIPNIHPYMQVDESINFLIKHQIGLGIELTPPRSTINFTQYYQELTYLLEHIFNGLPNNNLLKFVVYIDCKQDSIFNQLVALFKYYFTNVEIVLNVDIGKLEAPHKAKRILEQSDSIVDRIAFSANQNDMIDFQSIESQQYELAKRHIYEQFNKVVETLELQQSSISFILLNWNTLTGDTHLTNGEYFRAGIIFEQLIEMNDRIQMIGYWLNYELHEQFKLKDSSAQLTGIELYHQFDGKRPAFFTSAFYRKLFDQVLYQSENCMVVGSTDHFQIVMWDAEHYNPYYILNHHAQYLNHKEYQINIINAHPGTYKIKHMTLDKNNGALYTVWQDYNTRYGMDEETIAYVNRISYPKMDISEVKVNDTITYHLKLLTNAVQIIEFKKYLC</sequence>
<dbReference type="Proteomes" id="UP000254707">
    <property type="component" value="Unassembled WGS sequence"/>
</dbReference>
<evidence type="ECO:0000313" key="5">
    <source>
        <dbReference type="EMBL" id="SUM81963.1"/>
    </source>
</evidence>
<dbReference type="PANTHER" id="PTHR43280:SF28">
    <property type="entry name" value="HTH-TYPE TRANSCRIPTIONAL ACTIVATOR RHAS"/>
    <property type="match status" value="1"/>
</dbReference>
<protein>
    <submittedName>
        <fullName evidence="5">Regulatory protein</fullName>
        <ecNumber evidence="5">2.1.1.-</ecNumber>
    </submittedName>
</protein>
<dbReference type="SMART" id="SM00342">
    <property type="entry name" value="HTH_ARAC"/>
    <property type="match status" value="1"/>
</dbReference>
<dbReference type="GO" id="GO:0003700">
    <property type="term" value="F:DNA-binding transcription factor activity"/>
    <property type="evidence" value="ECO:0007669"/>
    <property type="project" value="InterPro"/>
</dbReference>
<dbReference type="Gene3D" id="2.60.40.1500">
    <property type="entry name" value="Glycosyl hydrolase domain, family 39"/>
    <property type="match status" value="1"/>
</dbReference>
<organism evidence="5 6">
    <name type="scientific">Staphylococcus saprophyticus</name>
    <dbReference type="NCBI Taxonomy" id="29385"/>
    <lineage>
        <taxon>Bacteria</taxon>
        <taxon>Bacillati</taxon>
        <taxon>Bacillota</taxon>
        <taxon>Bacilli</taxon>
        <taxon>Bacillales</taxon>
        <taxon>Staphylococcaceae</taxon>
        <taxon>Staphylococcus</taxon>
    </lineage>
</organism>
<dbReference type="SUPFAM" id="SSF51011">
    <property type="entry name" value="Glycosyl hydrolase domain"/>
    <property type="match status" value="1"/>
</dbReference>
<keyword evidence="2" id="KW-0238">DNA-binding</keyword>
<dbReference type="GO" id="GO:0032259">
    <property type="term" value="P:methylation"/>
    <property type="evidence" value="ECO:0007669"/>
    <property type="project" value="UniProtKB-KW"/>
</dbReference>
<evidence type="ECO:0000259" key="4">
    <source>
        <dbReference type="PROSITE" id="PS01124"/>
    </source>
</evidence>
<dbReference type="InterPro" id="IPR009057">
    <property type="entry name" value="Homeodomain-like_sf"/>
</dbReference>
<dbReference type="Pfam" id="PF12833">
    <property type="entry name" value="HTH_18"/>
    <property type="match status" value="1"/>
</dbReference>
<dbReference type="RefSeq" id="WP_115340457.1">
    <property type="nucleotide sequence ID" value="NZ_UHED01000001.1"/>
</dbReference>
<evidence type="ECO:0000313" key="6">
    <source>
        <dbReference type="Proteomes" id="UP000254707"/>
    </source>
</evidence>
<evidence type="ECO:0000256" key="3">
    <source>
        <dbReference type="ARBA" id="ARBA00023163"/>
    </source>
</evidence>
<dbReference type="Gene3D" id="1.10.10.60">
    <property type="entry name" value="Homeodomain-like"/>
    <property type="match status" value="2"/>
</dbReference>
<dbReference type="Gene3D" id="3.20.20.80">
    <property type="entry name" value="Glycosidases"/>
    <property type="match status" value="1"/>
</dbReference>
<dbReference type="GO" id="GO:0008168">
    <property type="term" value="F:methyltransferase activity"/>
    <property type="evidence" value="ECO:0007669"/>
    <property type="project" value="UniProtKB-KW"/>
</dbReference>
<keyword evidence="3" id="KW-0804">Transcription</keyword>